<evidence type="ECO:0000313" key="1">
    <source>
        <dbReference type="EMBL" id="KAI5648998.1"/>
    </source>
</evidence>
<dbReference type="EMBL" id="CM044708">
    <property type="protein sequence ID" value="KAI5648998.1"/>
    <property type="molecule type" value="Genomic_DNA"/>
</dbReference>
<reference evidence="2" key="1">
    <citation type="journal article" date="2023" name="Nat. Plants">
        <title>Single-cell RNA sequencing provides a high-resolution roadmap for understanding the multicellular compartmentation of specialized metabolism.</title>
        <authorList>
            <person name="Sun S."/>
            <person name="Shen X."/>
            <person name="Li Y."/>
            <person name="Li Y."/>
            <person name="Wang S."/>
            <person name="Li R."/>
            <person name="Zhang H."/>
            <person name="Shen G."/>
            <person name="Guo B."/>
            <person name="Wei J."/>
            <person name="Xu J."/>
            <person name="St-Pierre B."/>
            <person name="Chen S."/>
            <person name="Sun C."/>
        </authorList>
    </citation>
    <scope>NUCLEOTIDE SEQUENCE [LARGE SCALE GENOMIC DNA]</scope>
</reference>
<keyword evidence="2" id="KW-1185">Reference proteome</keyword>
<protein>
    <submittedName>
        <fullName evidence="1">Uncharacterized protein</fullName>
    </submittedName>
</protein>
<proteinExistence type="predicted"/>
<dbReference type="Proteomes" id="UP001060085">
    <property type="component" value="Linkage Group LG08"/>
</dbReference>
<gene>
    <name evidence="1" type="ORF">M9H77_35003</name>
</gene>
<organism evidence="1 2">
    <name type="scientific">Catharanthus roseus</name>
    <name type="common">Madagascar periwinkle</name>
    <name type="synonym">Vinca rosea</name>
    <dbReference type="NCBI Taxonomy" id="4058"/>
    <lineage>
        <taxon>Eukaryota</taxon>
        <taxon>Viridiplantae</taxon>
        <taxon>Streptophyta</taxon>
        <taxon>Embryophyta</taxon>
        <taxon>Tracheophyta</taxon>
        <taxon>Spermatophyta</taxon>
        <taxon>Magnoliopsida</taxon>
        <taxon>eudicotyledons</taxon>
        <taxon>Gunneridae</taxon>
        <taxon>Pentapetalae</taxon>
        <taxon>asterids</taxon>
        <taxon>lamiids</taxon>
        <taxon>Gentianales</taxon>
        <taxon>Apocynaceae</taxon>
        <taxon>Rauvolfioideae</taxon>
        <taxon>Vinceae</taxon>
        <taxon>Catharanthinae</taxon>
        <taxon>Catharanthus</taxon>
    </lineage>
</organism>
<accession>A0ACB9ZPN4</accession>
<sequence>MTSNALLLIMRWFELVPQGEDLLNPPPWSSNTIHFYRTKRLYAYKLDTISKRWIPIETLGNVAIFVGKNESVLFNTAEDGCYCNGAEHDFGIFHLEDKSIKEIYPFATSWRSAPSYLLS</sequence>
<comment type="caution">
    <text evidence="1">The sequence shown here is derived from an EMBL/GenBank/DDBJ whole genome shotgun (WGS) entry which is preliminary data.</text>
</comment>
<evidence type="ECO:0000313" key="2">
    <source>
        <dbReference type="Proteomes" id="UP001060085"/>
    </source>
</evidence>
<name>A0ACB9ZPN4_CATRO</name>